<keyword evidence="11" id="KW-1133">Transmembrane helix</keyword>
<evidence type="ECO:0000256" key="7">
    <source>
        <dbReference type="ARBA" id="ARBA00022840"/>
    </source>
</evidence>
<evidence type="ECO:0000313" key="12">
    <source>
        <dbReference type="EMBL" id="HGB31125.1"/>
    </source>
</evidence>
<feature type="transmembrane region" description="Helical" evidence="11">
    <location>
        <begin position="12"/>
        <end position="30"/>
    </location>
</feature>
<keyword evidence="11" id="KW-0812">Transmembrane</keyword>
<dbReference type="InterPro" id="IPR014729">
    <property type="entry name" value="Rossmann-like_a/b/a_fold"/>
</dbReference>
<keyword evidence="7" id="KW-0067">ATP-binding</keyword>
<keyword evidence="4" id="KW-0547">Nucleotide-binding</keyword>
<dbReference type="AlphaFoldDB" id="A0A7C3WME5"/>
<dbReference type="SUPFAM" id="SSF52402">
    <property type="entry name" value="Adenine nucleotide alpha hydrolases-like"/>
    <property type="match status" value="1"/>
</dbReference>
<reference evidence="12" key="1">
    <citation type="journal article" date="2020" name="mSystems">
        <title>Genome- and Community-Level Interaction Insights into Carbon Utilization and Element Cycling Functions of Hydrothermarchaeota in Hydrothermal Sediment.</title>
        <authorList>
            <person name="Zhou Z."/>
            <person name="Liu Y."/>
            <person name="Xu W."/>
            <person name="Pan J."/>
            <person name="Luo Z.H."/>
            <person name="Li M."/>
        </authorList>
    </citation>
    <scope>NUCLEOTIDE SEQUENCE [LARGE SCALE GENOMIC DNA]</scope>
    <source>
        <strain evidence="12">SpSt-751</strain>
    </source>
</reference>
<name>A0A7C3WME5_9BACT</name>
<comment type="similarity">
    <text evidence="8">Belongs to the QueC family.</text>
</comment>
<dbReference type="Pfam" id="PF06508">
    <property type="entry name" value="QueC"/>
    <property type="match status" value="1"/>
</dbReference>
<keyword evidence="2" id="KW-0436">Ligase</keyword>
<dbReference type="GO" id="GO:0008616">
    <property type="term" value="P:tRNA queuosine(34) biosynthetic process"/>
    <property type="evidence" value="ECO:0007669"/>
    <property type="project" value="UniProtKB-KW"/>
</dbReference>
<keyword evidence="3" id="KW-0479">Metal-binding</keyword>
<keyword evidence="5" id="KW-0671">Queuosine biosynthesis</keyword>
<dbReference type="GO" id="GO:0016874">
    <property type="term" value="F:ligase activity"/>
    <property type="evidence" value="ECO:0007669"/>
    <property type="project" value="UniProtKB-KW"/>
</dbReference>
<evidence type="ECO:0000256" key="6">
    <source>
        <dbReference type="ARBA" id="ARBA00022833"/>
    </source>
</evidence>
<gene>
    <name evidence="12" type="primary">queC</name>
    <name evidence="12" type="ORF">ENV35_04540</name>
</gene>
<protein>
    <recommendedName>
        <fullName evidence="9">7-cyano-7-deazaguanine synthase</fullName>
        <ecNumber evidence="9">6.3.4.20</ecNumber>
    </recommendedName>
</protein>
<keyword evidence="6" id="KW-0862">Zinc</keyword>
<comment type="catalytic activity">
    <reaction evidence="10">
        <text>7-carboxy-7-carbaguanine + NH4(+) + 2 ATP = 7-cyano-7-carbaguanine + 2 AMP + 2 diphosphate + 2 H(+)</text>
        <dbReference type="Rhea" id="RHEA:27982"/>
        <dbReference type="ChEBI" id="CHEBI:15378"/>
        <dbReference type="ChEBI" id="CHEBI:28938"/>
        <dbReference type="ChEBI" id="CHEBI:30616"/>
        <dbReference type="ChEBI" id="CHEBI:33019"/>
        <dbReference type="ChEBI" id="CHEBI:45075"/>
        <dbReference type="ChEBI" id="CHEBI:61036"/>
        <dbReference type="ChEBI" id="CHEBI:456215"/>
        <dbReference type="EC" id="6.3.4.20"/>
    </reaction>
</comment>
<evidence type="ECO:0000256" key="10">
    <source>
        <dbReference type="ARBA" id="ARBA00047890"/>
    </source>
</evidence>
<comment type="pathway">
    <text evidence="1">Purine metabolism; 7-cyano-7-deazaguanine biosynthesis.</text>
</comment>
<organism evidence="12">
    <name type="scientific">Dictyoglomus turgidum</name>
    <dbReference type="NCBI Taxonomy" id="513050"/>
    <lineage>
        <taxon>Bacteria</taxon>
        <taxon>Pseudomonadati</taxon>
        <taxon>Dictyoglomota</taxon>
        <taxon>Dictyoglomia</taxon>
        <taxon>Dictyoglomales</taxon>
        <taxon>Dictyoglomaceae</taxon>
        <taxon>Dictyoglomus</taxon>
    </lineage>
</organism>
<evidence type="ECO:0000256" key="3">
    <source>
        <dbReference type="ARBA" id="ARBA00022723"/>
    </source>
</evidence>
<evidence type="ECO:0000256" key="1">
    <source>
        <dbReference type="ARBA" id="ARBA00005061"/>
    </source>
</evidence>
<dbReference type="PANTHER" id="PTHR42914">
    <property type="entry name" value="7-CYANO-7-DEAZAGUANINE SYNTHASE"/>
    <property type="match status" value="1"/>
</dbReference>
<dbReference type="EC" id="6.3.4.20" evidence="9"/>
<proteinExistence type="inferred from homology"/>
<dbReference type="GO" id="GO:0046872">
    <property type="term" value="F:metal ion binding"/>
    <property type="evidence" value="ECO:0007669"/>
    <property type="project" value="UniProtKB-KW"/>
</dbReference>
<keyword evidence="11" id="KW-0472">Membrane</keyword>
<dbReference type="PIRSF" id="PIRSF006293">
    <property type="entry name" value="ExsB"/>
    <property type="match status" value="1"/>
</dbReference>
<evidence type="ECO:0000256" key="2">
    <source>
        <dbReference type="ARBA" id="ARBA00022598"/>
    </source>
</evidence>
<comment type="caution">
    <text evidence="12">The sequence shown here is derived from an EMBL/GenBank/DDBJ whole genome shotgun (WGS) entry which is preliminary data.</text>
</comment>
<accession>A0A7C3WME5</accession>
<dbReference type="GO" id="GO:0005524">
    <property type="term" value="F:ATP binding"/>
    <property type="evidence" value="ECO:0007669"/>
    <property type="project" value="UniProtKB-KW"/>
</dbReference>
<evidence type="ECO:0000256" key="8">
    <source>
        <dbReference type="ARBA" id="ARBA00037993"/>
    </source>
</evidence>
<dbReference type="PANTHER" id="PTHR42914:SF1">
    <property type="entry name" value="7-CYANO-7-DEAZAGUANINE SYNTHASE"/>
    <property type="match status" value="1"/>
</dbReference>
<evidence type="ECO:0000256" key="11">
    <source>
        <dbReference type="SAM" id="Phobius"/>
    </source>
</evidence>
<evidence type="ECO:0000256" key="5">
    <source>
        <dbReference type="ARBA" id="ARBA00022785"/>
    </source>
</evidence>
<evidence type="ECO:0000256" key="4">
    <source>
        <dbReference type="ARBA" id="ARBA00022741"/>
    </source>
</evidence>
<dbReference type="EMBL" id="DTGA01000104">
    <property type="protein sequence ID" value="HGB31125.1"/>
    <property type="molecule type" value="Genomic_DNA"/>
</dbReference>
<sequence length="205" mass="23508">MQKSISKKLNKCLVLFSGGMDSTTLLYWALKKYNKVYAIGFDYRQRHKIELKYAKKIAKLNNVSFKILKVDLKQIGGSLLTGKSGSVVVPGRNMIFLSLAVGYAMTKDIKEVFFCPTRDDYKLFRDCRPDFVEKISLASFTGYGVKIKAPFVNLNKKEIVKIGKKLNVPYEMTWSCYFPVKGKPCNKCLACKKRYEALTFYQIIK</sequence>
<dbReference type="CDD" id="cd01995">
    <property type="entry name" value="QueC-like"/>
    <property type="match status" value="1"/>
</dbReference>
<dbReference type="NCBIfam" id="TIGR00364">
    <property type="entry name" value="7-cyano-7-deazaguanine synthase QueC"/>
    <property type="match status" value="1"/>
</dbReference>
<evidence type="ECO:0000256" key="9">
    <source>
        <dbReference type="ARBA" id="ARBA00039149"/>
    </source>
</evidence>
<dbReference type="Gene3D" id="3.40.50.620">
    <property type="entry name" value="HUPs"/>
    <property type="match status" value="1"/>
</dbReference>
<dbReference type="InterPro" id="IPR018317">
    <property type="entry name" value="QueC"/>
</dbReference>